<dbReference type="OrthoDB" id="3340520at2759"/>
<comment type="caution">
    <text evidence="1">The sequence shown here is derived from an EMBL/GenBank/DDBJ whole genome shotgun (WGS) entry which is preliminary data.</text>
</comment>
<dbReference type="AlphaFoldDB" id="A0A6A1UIE3"/>
<evidence type="ECO:0000313" key="1">
    <source>
        <dbReference type="EMBL" id="KAB1199913.1"/>
    </source>
</evidence>
<protein>
    <submittedName>
        <fullName evidence="1">Uncharacterized protein</fullName>
    </submittedName>
</protein>
<evidence type="ECO:0000313" key="2">
    <source>
        <dbReference type="Proteomes" id="UP000516437"/>
    </source>
</evidence>
<keyword evidence="2" id="KW-1185">Reference proteome</keyword>
<accession>A0A6A1UIE3</accession>
<name>A0A6A1UIE3_9ROSI</name>
<dbReference type="EMBL" id="RXIC02000380">
    <property type="protein sequence ID" value="KAB1199913.1"/>
    <property type="molecule type" value="Genomic_DNA"/>
</dbReference>
<organism evidence="1 2">
    <name type="scientific">Morella rubra</name>
    <name type="common">Chinese bayberry</name>
    <dbReference type="NCBI Taxonomy" id="262757"/>
    <lineage>
        <taxon>Eukaryota</taxon>
        <taxon>Viridiplantae</taxon>
        <taxon>Streptophyta</taxon>
        <taxon>Embryophyta</taxon>
        <taxon>Tracheophyta</taxon>
        <taxon>Spermatophyta</taxon>
        <taxon>Magnoliopsida</taxon>
        <taxon>eudicotyledons</taxon>
        <taxon>Gunneridae</taxon>
        <taxon>Pentapetalae</taxon>
        <taxon>rosids</taxon>
        <taxon>fabids</taxon>
        <taxon>Fagales</taxon>
        <taxon>Myricaceae</taxon>
        <taxon>Morella</taxon>
    </lineage>
</organism>
<reference evidence="1 2" key="1">
    <citation type="journal article" date="2019" name="Plant Biotechnol. J.">
        <title>The red bayberry genome and genetic basis of sex determination.</title>
        <authorList>
            <person name="Jia H.M."/>
            <person name="Jia H.J."/>
            <person name="Cai Q.L."/>
            <person name="Wang Y."/>
            <person name="Zhao H.B."/>
            <person name="Yang W.F."/>
            <person name="Wang G.Y."/>
            <person name="Li Y.H."/>
            <person name="Zhan D.L."/>
            <person name="Shen Y.T."/>
            <person name="Niu Q.F."/>
            <person name="Chang L."/>
            <person name="Qiu J."/>
            <person name="Zhao L."/>
            <person name="Xie H.B."/>
            <person name="Fu W.Y."/>
            <person name="Jin J."/>
            <person name="Li X.W."/>
            <person name="Jiao Y."/>
            <person name="Zhou C.C."/>
            <person name="Tu T."/>
            <person name="Chai C.Y."/>
            <person name="Gao J.L."/>
            <person name="Fan L.J."/>
            <person name="van de Weg E."/>
            <person name="Wang J.Y."/>
            <person name="Gao Z.S."/>
        </authorList>
    </citation>
    <scope>NUCLEOTIDE SEQUENCE [LARGE SCALE GENOMIC DNA]</scope>
    <source>
        <tissue evidence="1">Leaves</tissue>
    </source>
</reference>
<gene>
    <name evidence="1" type="ORF">CJ030_MR0G009049</name>
</gene>
<dbReference type="Proteomes" id="UP000516437">
    <property type="component" value="Unassembled WGS sequence"/>
</dbReference>
<sequence>MACVSPGCHATVVSFIQHPRCTKPAYREEALIRDHKLNRCPVIRSDNDEHLQVDGNDRGSWPDGSREIRQFTWREAKWAWLE</sequence>
<proteinExistence type="predicted"/>